<proteinExistence type="predicted"/>
<dbReference type="AlphaFoldDB" id="A0A0F9SZU3"/>
<comment type="caution">
    <text evidence="1">The sequence shown here is derived from an EMBL/GenBank/DDBJ whole genome shotgun (WGS) entry which is preliminary data.</text>
</comment>
<evidence type="ECO:0000313" key="1">
    <source>
        <dbReference type="EMBL" id="KKN72514.1"/>
    </source>
</evidence>
<dbReference type="EMBL" id="LAZR01000361">
    <property type="protein sequence ID" value="KKN72514.1"/>
    <property type="molecule type" value="Genomic_DNA"/>
</dbReference>
<name>A0A0F9SZU3_9ZZZZ</name>
<sequence>MGKYPQGDELCYHGRDCECIVKKTLKAEWLEGEIDRLLYEIGPRGERERDRTERLLTLFTLAMRLQDGA</sequence>
<reference evidence="1" key="1">
    <citation type="journal article" date="2015" name="Nature">
        <title>Complex archaea that bridge the gap between prokaryotes and eukaryotes.</title>
        <authorList>
            <person name="Spang A."/>
            <person name="Saw J.H."/>
            <person name="Jorgensen S.L."/>
            <person name="Zaremba-Niedzwiedzka K."/>
            <person name="Martijn J."/>
            <person name="Lind A.E."/>
            <person name="van Eijk R."/>
            <person name="Schleper C."/>
            <person name="Guy L."/>
            <person name="Ettema T.J."/>
        </authorList>
    </citation>
    <scope>NUCLEOTIDE SEQUENCE</scope>
</reference>
<protein>
    <submittedName>
        <fullName evidence="1">Uncharacterized protein</fullName>
    </submittedName>
</protein>
<organism evidence="1">
    <name type="scientific">marine sediment metagenome</name>
    <dbReference type="NCBI Taxonomy" id="412755"/>
    <lineage>
        <taxon>unclassified sequences</taxon>
        <taxon>metagenomes</taxon>
        <taxon>ecological metagenomes</taxon>
    </lineage>
</organism>
<gene>
    <name evidence="1" type="ORF">LCGC14_0410180</name>
</gene>
<accession>A0A0F9SZU3</accession>